<name>A0A1G8HRG2_9RHOB</name>
<keyword evidence="2" id="KW-1185">Reference proteome</keyword>
<reference evidence="2" key="1">
    <citation type="submission" date="2016-10" db="EMBL/GenBank/DDBJ databases">
        <authorList>
            <person name="Varghese N."/>
            <person name="Submissions S."/>
        </authorList>
    </citation>
    <scope>NUCLEOTIDE SEQUENCE [LARGE SCALE GENOMIC DNA]</scope>
    <source>
        <strain evidence="2">DSM 26424</strain>
    </source>
</reference>
<evidence type="ECO:0000313" key="1">
    <source>
        <dbReference type="EMBL" id="SDI09277.1"/>
    </source>
</evidence>
<accession>A0A1G8HRG2</accession>
<dbReference type="EMBL" id="FNEJ01000001">
    <property type="protein sequence ID" value="SDI09277.1"/>
    <property type="molecule type" value="Genomic_DNA"/>
</dbReference>
<organism evidence="1 2">
    <name type="scientific">Salipiger marinus</name>
    <dbReference type="NCBI Taxonomy" id="555512"/>
    <lineage>
        <taxon>Bacteria</taxon>
        <taxon>Pseudomonadati</taxon>
        <taxon>Pseudomonadota</taxon>
        <taxon>Alphaproteobacteria</taxon>
        <taxon>Rhodobacterales</taxon>
        <taxon>Roseobacteraceae</taxon>
        <taxon>Salipiger</taxon>
    </lineage>
</organism>
<dbReference type="AlphaFoldDB" id="A0A1G8HRG2"/>
<evidence type="ECO:0000313" key="2">
    <source>
        <dbReference type="Proteomes" id="UP000199093"/>
    </source>
</evidence>
<proteinExistence type="predicted"/>
<dbReference type="Proteomes" id="UP000199093">
    <property type="component" value="Unassembled WGS sequence"/>
</dbReference>
<gene>
    <name evidence="1" type="ORF">SAMN04487993_10012</name>
</gene>
<protein>
    <submittedName>
        <fullName evidence="1">Uncharacterized protein</fullName>
    </submittedName>
</protein>
<sequence>MTPRFWHGPRAVSSPEHAAAVVALDAEPLHNSDEIHFKEMFPCGHVQP</sequence>